<dbReference type="PANTHER" id="PTHR24096">
    <property type="entry name" value="LONG-CHAIN-FATTY-ACID--COA LIGASE"/>
    <property type="match status" value="1"/>
</dbReference>
<feature type="domain" description="AMP-dependent synthetase/ligase" evidence="1">
    <location>
        <begin position="44"/>
        <end position="436"/>
    </location>
</feature>
<dbReference type="InterPro" id="IPR025110">
    <property type="entry name" value="AMP-bd_C"/>
</dbReference>
<feature type="domain" description="AMP-binding enzyme C-terminal" evidence="2">
    <location>
        <begin position="487"/>
        <end position="572"/>
    </location>
</feature>
<dbReference type="Proteomes" id="UP000815677">
    <property type="component" value="Unassembled WGS sequence"/>
</dbReference>
<dbReference type="InterPro" id="IPR020845">
    <property type="entry name" value="AMP-binding_CS"/>
</dbReference>
<dbReference type="PROSITE" id="PS00455">
    <property type="entry name" value="AMP_BINDING"/>
    <property type="match status" value="1"/>
</dbReference>
<protein>
    <recommendedName>
        <fullName evidence="5">Acetyl-CoA synthetase-like protein</fullName>
    </recommendedName>
</protein>
<accession>A0ABQ0LHI7</accession>
<dbReference type="Pfam" id="PF13193">
    <property type="entry name" value="AMP-binding_C"/>
    <property type="match status" value="1"/>
</dbReference>
<evidence type="ECO:0008006" key="5">
    <source>
        <dbReference type="Google" id="ProtNLM"/>
    </source>
</evidence>
<evidence type="ECO:0000313" key="3">
    <source>
        <dbReference type="EMBL" id="GAT50579.1"/>
    </source>
</evidence>
<dbReference type="SUPFAM" id="SSF56801">
    <property type="entry name" value="Acetyl-CoA synthetase-like"/>
    <property type="match status" value="1"/>
</dbReference>
<dbReference type="InterPro" id="IPR000873">
    <property type="entry name" value="AMP-dep_synth/lig_dom"/>
</dbReference>
<sequence length="592" mass="63702">MAPVNPHSFSEGVFYGGDINAPLPNCTIPQFMFDPVYAHPLRPKQGDVPCMIEDATGKRVSLTETRDRTAAMASVLKNKYKIRSGDTVMVCSPNDIDYPVSVWAITALGAVFSGANPAYTPSEIEHQLKITETKLIIAHSGTLEAALAAAKRVGLPTNRITIMDEAPKAPVESFKTLISGVLARGRVDLAKIGYKLKPNEGKTKVAMLCMSSGTTGPPKAVAISHSAIISNIVQMSAIGRLEDSILLPGDVVLGVLPFFHVAGLVFNLHFMIFSATTLVVVPKFDFMAMLESIVRYRYGPPSRNDPHSLTLVAASNTLCKIVPPIALAIAKHPAVRKYDLSSLKFIGSGAAPLTSELQEMLKVVLPNVRSGQAYGLTETATLVSMSPFHVQCTFGSVGFLLPGVHAKVVKPDGKLAGYDEPGELVVKSPSLALGYHKNKKATEESFSADGWFRTGDQVVMKKNGEMWVTDRLKELIKVRGFQVSPAELEGLILDHPDVTDACVVGVPDERSGEVPLAFVVLTPDAEKRAKTPEGAAAIKASVQKLVADNKIRYKHLAAVEFIPAIPKNASGKILRRVLTEQVRAQAKSKAKL</sequence>
<reference evidence="3" key="1">
    <citation type="submission" date="2014-09" db="EMBL/GenBank/DDBJ databases">
        <title>Genome sequence of the luminous mushroom Mycena chlorophos for searching fungal bioluminescence genes.</title>
        <authorList>
            <person name="Tanaka Y."/>
            <person name="Kasuga D."/>
            <person name="Oba Y."/>
            <person name="Hase S."/>
            <person name="Sato K."/>
            <person name="Oba Y."/>
            <person name="Sakakibara Y."/>
        </authorList>
    </citation>
    <scope>NUCLEOTIDE SEQUENCE</scope>
</reference>
<evidence type="ECO:0000313" key="4">
    <source>
        <dbReference type="Proteomes" id="UP000815677"/>
    </source>
</evidence>
<dbReference type="InterPro" id="IPR042099">
    <property type="entry name" value="ANL_N_sf"/>
</dbReference>
<keyword evidence="4" id="KW-1185">Reference proteome</keyword>
<name>A0ABQ0LHI7_MYCCL</name>
<dbReference type="InterPro" id="IPR045851">
    <property type="entry name" value="AMP-bd_C_sf"/>
</dbReference>
<dbReference type="Gene3D" id="3.40.50.12780">
    <property type="entry name" value="N-terminal domain of ligase-like"/>
    <property type="match status" value="1"/>
</dbReference>
<dbReference type="EMBL" id="DF846523">
    <property type="protein sequence ID" value="GAT50579.1"/>
    <property type="molecule type" value="Genomic_DNA"/>
</dbReference>
<dbReference type="Gene3D" id="3.30.300.30">
    <property type="match status" value="1"/>
</dbReference>
<gene>
    <name evidence="3" type="ORF">MCHLO_07803</name>
</gene>
<proteinExistence type="predicted"/>
<organism evidence="3 4">
    <name type="scientific">Mycena chlorophos</name>
    <name type="common">Agaric fungus</name>
    <name type="synonym">Agaricus chlorophos</name>
    <dbReference type="NCBI Taxonomy" id="658473"/>
    <lineage>
        <taxon>Eukaryota</taxon>
        <taxon>Fungi</taxon>
        <taxon>Dikarya</taxon>
        <taxon>Basidiomycota</taxon>
        <taxon>Agaricomycotina</taxon>
        <taxon>Agaricomycetes</taxon>
        <taxon>Agaricomycetidae</taxon>
        <taxon>Agaricales</taxon>
        <taxon>Marasmiineae</taxon>
        <taxon>Mycenaceae</taxon>
        <taxon>Mycena</taxon>
    </lineage>
</organism>
<dbReference type="CDD" id="cd05911">
    <property type="entry name" value="Firefly_Luc_like"/>
    <property type="match status" value="1"/>
</dbReference>
<evidence type="ECO:0000259" key="1">
    <source>
        <dbReference type="Pfam" id="PF00501"/>
    </source>
</evidence>
<evidence type="ECO:0000259" key="2">
    <source>
        <dbReference type="Pfam" id="PF13193"/>
    </source>
</evidence>
<dbReference type="PANTHER" id="PTHR24096:SF422">
    <property type="entry name" value="BCDNA.GH02901"/>
    <property type="match status" value="1"/>
</dbReference>
<dbReference type="Pfam" id="PF00501">
    <property type="entry name" value="AMP-binding"/>
    <property type="match status" value="1"/>
</dbReference>